<sequence length="245" mass="25697">MNGNIFTGSEVEITLLLIIIIGGMAYSILAKKLTVPAACTGVVIAITIFMAAGLTGVAMMTAFFLMGSLATSWKQERKNKFSDNHENKAGRKASQVLANAGVSALAGLSILVFPQLTNLFLLVMAAAFASATADTLSSELGILYGTKCINVKTLKTDECGRDGVISMEGSVIGFIGSCLIALVHAIGYGFQLGFFWIVLAGTFGNLTDSFLGAYFERRGLIGNDAVNFFSTLSAGIIALLLGVLI</sequence>
<dbReference type="Proteomes" id="UP001142592">
    <property type="component" value="Unassembled WGS sequence"/>
</dbReference>
<evidence type="ECO:0000256" key="3">
    <source>
        <dbReference type="ARBA" id="ARBA00022692"/>
    </source>
</evidence>
<evidence type="ECO:0000256" key="1">
    <source>
        <dbReference type="ARBA" id="ARBA00004141"/>
    </source>
</evidence>
<dbReference type="Pfam" id="PF01940">
    <property type="entry name" value="DUF92"/>
    <property type="match status" value="1"/>
</dbReference>
<dbReference type="InterPro" id="IPR002794">
    <property type="entry name" value="DUF92_TMEM19"/>
</dbReference>
<keyword evidence="8" id="KW-1185">Reference proteome</keyword>
<evidence type="ECO:0000256" key="6">
    <source>
        <dbReference type="SAM" id="Phobius"/>
    </source>
</evidence>
<feature type="transmembrane region" description="Helical" evidence="6">
    <location>
        <begin position="193"/>
        <end position="214"/>
    </location>
</feature>
<feature type="transmembrane region" description="Helical" evidence="6">
    <location>
        <begin position="96"/>
        <end position="113"/>
    </location>
</feature>
<dbReference type="PANTHER" id="PTHR13353">
    <property type="entry name" value="TRANSMEMBRANE PROTEIN 19"/>
    <property type="match status" value="1"/>
</dbReference>
<evidence type="ECO:0000313" key="8">
    <source>
        <dbReference type="Proteomes" id="UP001142592"/>
    </source>
</evidence>
<reference evidence="7" key="1">
    <citation type="submission" date="2022-11" db="EMBL/GenBank/DDBJ databases">
        <authorList>
            <person name="Graham C."/>
            <person name="Newman J.D."/>
        </authorList>
    </citation>
    <scope>NUCLEOTIDE SEQUENCE</scope>
    <source>
        <strain evidence="7">DSM 19486</strain>
    </source>
</reference>
<feature type="transmembrane region" description="Helical" evidence="6">
    <location>
        <begin position="165"/>
        <end position="187"/>
    </location>
</feature>
<evidence type="ECO:0000256" key="2">
    <source>
        <dbReference type="ARBA" id="ARBA00009012"/>
    </source>
</evidence>
<accession>A0A9X3I9I3</accession>
<keyword evidence="4 6" id="KW-1133">Transmembrane helix</keyword>
<evidence type="ECO:0000313" key="7">
    <source>
        <dbReference type="EMBL" id="MCX3265034.1"/>
    </source>
</evidence>
<comment type="caution">
    <text evidence="7">The sequence shown here is derived from an EMBL/GenBank/DDBJ whole genome shotgun (WGS) entry which is preliminary data.</text>
</comment>
<organism evidence="7 8">
    <name type="scientific">Pedobacter agri</name>
    <dbReference type="NCBI Taxonomy" id="454586"/>
    <lineage>
        <taxon>Bacteria</taxon>
        <taxon>Pseudomonadati</taxon>
        <taxon>Bacteroidota</taxon>
        <taxon>Sphingobacteriia</taxon>
        <taxon>Sphingobacteriales</taxon>
        <taxon>Sphingobacteriaceae</taxon>
        <taxon>Pedobacter</taxon>
    </lineage>
</organism>
<proteinExistence type="inferred from homology"/>
<dbReference type="RefSeq" id="WP_010602617.1">
    <property type="nucleotide sequence ID" value="NZ_JAPJUH010000003.1"/>
</dbReference>
<feature type="transmembrane region" description="Helical" evidence="6">
    <location>
        <begin position="226"/>
        <end position="244"/>
    </location>
</feature>
<comment type="similarity">
    <text evidence="2">Belongs to the TMEM19 family.</text>
</comment>
<name>A0A9X3I9I3_9SPHI</name>
<comment type="subcellular location">
    <subcellularLocation>
        <location evidence="1">Membrane</location>
        <topology evidence="1">Multi-pass membrane protein</topology>
    </subcellularLocation>
</comment>
<gene>
    <name evidence="7" type="ORF">OQZ29_09770</name>
</gene>
<evidence type="ECO:0000256" key="5">
    <source>
        <dbReference type="ARBA" id="ARBA00023136"/>
    </source>
</evidence>
<evidence type="ECO:0000256" key="4">
    <source>
        <dbReference type="ARBA" id="ARBA00022989"/>
    </source>
</evidence>
<keyword evidence="3 6" id="KW-0812">Transmembrane</keyword>
<protein>
    <submittedName>
        <fullName evidence="7">DUF92 domain-containing protein</fullName>
    </submittedName>
</protein>
<feature type="transmembrane region" description="Helical" evidence="6">
    <location>
        <begin position="12"/>
        <end position="30"/>
    </location>
</feature>
<dbReference type="EMBL" id="JAPJUH010000003">
    <property type="protein sequence ID" value="MCX3265034.1"/>
    <property type="molecule type" value="Genomic_DNA"/>
</dbReference>
<dbReference type="PANTHER" id="PTHR13353:SF5">
    <property type="entry name" value="TRANSMEMBRANE PROTEIN 19"/>
    <property type="match status" value="1"/>
</dbReference>
<feature type="transmembrane region" description="Helical" evidence="6">
    <location>
        <begin position="42"/>
        <end position="70"/>
    </location>
</feature>
<dbReference type="GO" id="GO:0016020">
    <property type="term" value="C:membrane"/>
    <property type="evidence" value="ECO:0007669"/>
    <property type="project" value="UniProtKB-SubCell"/>
</dbReference>
<keyword evidence="5 6" id="KW-0472">Membrane</keyword>
<dbReference type="AlphaFoldDB" id="A0A9X3I9I3"/>